<keyword evidence="11" id="KW-0119">Carbohydrate metabolism</keyword>
<evidence type="ECO:0000256" key="16">
    <source>
        <dbReference type="SAM" id="SignalP"/>
    </source>
</evidence>
<comment type="catalytic activity">
    <reaction evidence="14">
        <text>[(1-&gt;4)-beta-D-glucosyl]n+m + reduced acceptor + O2 = 4-dehydro-beta-D-glucosyl-[(1-&gt;4)-beta-D-glucosyl]n-1 + [(1-&gt;4)-beta-D-glucosyl]m + acceptor + H2O.</text>
        <dbReference type="EC" id="1.14.99.56"/>
    </reaction>
</comment>
<dbReference type="EC" id="1.14.99.56" evidence="15"/>
<protein>
    <recommendedName>
        <fullName evidence="15">lytic cellulose monooxygenase (C4-dehydrogenating)</fullName>
        <ecNumber evidence="15">1.14.99.56</ecNumber>
    </recommendedName>
</protein>
<gene>
    <name evidence="18" type="ORF">MMYC01_210179</name>
</gene>
<evidence type="ECO:0000256" key="7">
    <source>
        <dbReference type="ARBA" id="ARBA00023002"/>
    </source>
</evidence>
<dbReference type="InterPro" id="IPR005103">
    <property type="entry name" value="AA9_LPMO"/>
</dbReference>
<accession>A0A175VQX1</accession>
<sequence>MFSSLATVVFLAAAEVAAHGFVEFIHADGVQYQGYNPGFRFQDPAPRVPGWYANNTDIGFVGPESFRDPDIICHKIARPGQEYVNVRAGSNITLQWMMWPESHVGPIMDYLAPCPSSGCVDTDKTQLEFVKLAQQALKPDATPSTFWLEAWVVDDFRKNSYKWVVNIPSDIKSGYYVLRHEIIALHSAWGENGAQAYPQCINLHVTDGGDTEVSGGTSPMKFYDAEHPGIHISVYDGLTTYPYPGPALWR</sequence>
<proteinExistence type="inferred from homology"/>
<dbReference type="GO" id="GO:0046872">
    <property type="term" value="F:metal ion binding"/>
    <property type="evidence" value="ECO:0007669"/>
    <property type="project" value="UniProtKB-KW"/>
</dbReference>
<evidence type="ECO:0000256" key="5">
    <source>
        <dbReference type="ARBA" id="ARBA00022729"/>
    </source>
</evidence>
<evidence type="ECO:0000256" key="10">
    <source>
        <dbReference type="ARBA" id="ARBA00023157"/>
    </source>
</evidence>
<keyword evidence="5 16" id="KW-0732">Signal</keyword>
<dbReference type="Pfam" id="PF03443">
    <property type="entry name" value="AA9"/>
    <property type="match status" value="1"/>
</dbReference>
<keyword evidence="12" id="KW-0624">Polysaccharide degradation</keyword>
<evidence type="ECO:0000256" key="9">
    <source>
        <dbReference type="ARBA" id="ARBA00023033"/>
    </source>
</evidence>
<evidence type="ECO:0000256" key="4">
    <source>
        <dbReference type="ARBA" id="ARBA00022723"/>
    </source>
</evidence>
<comment type="cofactor">
    <cofactor evidence="1">
        <name>Cu(2+)</name>
        <dbReference type="ChEBI" id="CHEBI:29036"/>
    </cofactor>
</comment>
<comment type="caution">
    <text evidence="18">The sequence shown here is derived from an EMBL/GenBank/DDBJ whole genome shotgun (WGS) entry which is preliminary data.</text>
</comment>
<comment type="similarity">
    <text evidence="13">Belongs to the polysaccharide monooxygenase AA9 family.</text>
</comment>
<feature type="chain" id="PRO_5008043241" description="lytic cellulose monooxygenase (C4-dehydrogenating)" evidence="16">
    <location>
        <begin position="19"/>
        <end position="250"/>
    </location>
</feature>
<keyword evidence="7" id="KW-0560">Oxidoreductase</keyword>
<evidence type="ECO:0000256" key="13">
    <source>
        <dbReference type="ARBA" id="ARBA00044502"/>
    </source>
</evidence>
<feature type="domain" description="Auxiliary Activity family 9 catalytic" evidence="17">
    <location>
        <begin position="19"/>
        <end position="240"/>
    </location>
</feature>
<evidence type="ECO:0000256" key="14">
    <source>
        <dbReference type="ARBA" id="ARBA00045077"/>
    </source>
</evidence>
<evidence type="ECO:0000256" key="3">
    <source>
        <dbReference type="ARBA" id="ARBA00022525"/>
    </source>
</evidence>
<dbReference type="EMBL" id="LCTW02000453">
    <property type="protein sequence ID" value="KXX73561.1"/>
    <property type="molecule type" value="Genomic_DNA"/>
</dbReference>
<dbReference type="GO" id="GO:0004497">
    <property type="term" value="F:monooxygenase activity"/>
    <property type="evidence" value="ECO:0007669"/>
    <property type="project" value="UniProtKB-KW"/>
</dbReference>
<evidence type="ECO:0000256" key="11">
    <source>
        <dbReference type="ARBA" id="ARBA00023277"/>
    </source>
</evidence>
<comment type="subcellular location">
    <subcellularLocation>
        <location evidence="2">Secreted</location>
    </subcellularLocation>
</comment>
<evidence type="ECO:0000256" key="1">
    <source>
        <dbReference type="ARBA" id="ARBA00001973"/>
    </source>
</evidence>
<keyword evidence="8" id="KW-0186">Copper</keyword>
<name>A0A175VQX1_9PEZI</name>
<dbReference type="VEuPathDB" id="FungiDB:MMYC01_210179"/>
<keyword evidence="10" id="KW-1015">Disulfide bond</keyword>
<evidence type="ECO:0000256" key="2">
    <source>
        <dbReference type="ARBA" id="ARBA00004613"/>
    </source>
</evidence>
<dbReference type="Gene3D" id="2.70.50.70">
    <property type="match status" value="1"/>
</dbReference>
<evidence type="ECO:0000256" key="6">
    <source>
        <dbReference type="ARBA" id="ARBA00023001"/>
    </source>
</evidence>
<evidence type="ECO:0000256" key="8">
    <source>
        <dbReference type="ARBA" id="ARBA00023008"/>
    </source>
</evidence>
<dbReference type="AlphaFoldDB" id="A0A175VQX1"/>
<keyword evidence="4" id="KW-0479">Metal-binding</keyword>
<evidence type="ECO:0000256" key="12">
    <source>
        <dbReference type="ARBA" id="ARBA00023326"/>
    </source>
</evidence>
<dbReference type="PANTHER" id="PTHR33353:SF34">
    <property type="entry name" value="ENDO-BETA-1,4-GLUCANASE D"/>
    <property type="match status" value="1"/>
</dbReference>
<evidence type="ECO:0000256" key="15">
    <source>
        <dbReference type="ARBA" id="ARBA00047174"/>
    </source>
</evidence>
<dbReference type="GO" id="GO:0005576">
    <property type="term" value="C:extracellular region"/>
    <property type="evidence" value="ECO:0007669"/>
    <property type="project" value="UniProtKB-SubCell"/>
</dbReference>
<evidence type="ECO:0000259" key="17">
    <source>
        <dbReference type="Pfam" id="PF03443"/>
    </source>
</evidence>
<keyword evidence="19" id="KW-1185">Reference proteome</keyword>
<evidence type="ECO:0000313" key="18">
    <source>
        <dbReference type="EMBL" id="KXX73561.1"/>
    </source>
</evidence>
<organism evidence="18 19">
    <name type="scientific">Madurella mycetomatis</name>
    <dbReference type="NCBI Taxonomy" id="100816"/>
    <lineage>
        <taxon>Eukaryota</taxon>
        <taxon>Fungi</taxon>
        <taxon>Dikarya</taxon>
        <taxon>Ascomycota</taxon>
        <taxon>Pezizomycotina</taxon>
        <taxon>Sordariomycetes</taxon>
        <taxon>Sordariomycetidae</taxon>
        <taxon>Sordariales</taxon>
        <taxon>Sordariales incertae sedis</taxon>
        <taxon>Madurella</taxon>
    </lineage>
</organism>
<feature type="signal peptide" evidence="16">
    <location>
        <begin position="1"/>
        <end position="18"/>
    </location>
</feature>
<evidence type="ECO:0000313" key="19">
    <source>
        <dbReference type="Proteomes" id="UP000078237"/>
    </source>
</evidence>
<dbReference type="GO" id="GO:0030245">
    <property type="term" value="P:cellulose catabolic process"/>
    <property type="evidence" value="ECO:0007669"/>
    <property type="project" value="UniProtKB-KW"/>
</dbReference>
<keyword evidence="6" id="KW-0136">Cellulose degradation</keyword>
<keyword evidence="3" id="KW-0964">Secreted</keyword>
<dbReference type="OrthoDB" id="4849160at2759"/>
<reference evidence="18 19" key="1">
    <citation type="journal article" date="2016" name="Genome Announc.">
        <title>Genome Sequence of Madurella mycetomatis mm55, Isolated from a Human Mycetoma Case in Sudan.</title>
        <authorList>
            <person name="Smit S."/>
            <person name="Derks M.F."/>
            <person name="Bervoets S."/>
            <person name="Fahal A."/>
            <person name="van Leeuwen W."/>
            <person name="van Belkum A."/>
            <person name="van de Sande W.W."/>
        </authorList>
    </citation>
    <scope>NUCLEOTIDE SEQUENCE [LARGE SCALE GENOMIC DNA]</scope>
    <source>
        <strain evidence="19">mm55</strain>
    </source>
</reference>
<dbReference type="Proteomes" id="UP000078237">
    <property type="component" value="Unassembled WGS sequence"/>
</dbReference>
<dbReference type="CDD" id="cd21175">
    <property type="entry name" value="LPMO_AA9"/>
    <property type="match status" value="1"/>
</dbReference>
<keyword evidence="9 18" id="KW-0503">Monooxygenase</keyword>
<dbReference type="PANTHER" id="PTHR33353">
    <property type="entry name" value="PUTATIVE (AFU_ORTHOLOGUE AFUA_1G12560)-RELATED"/>
    <property type="match status" value="1"/>
</dbReference>
<dbReference type="InterPro" id="IPR049892">
    <property type="entry name" value="AA9"/>
</dbReference>